<keyword evidence="1" id="KW-0812">Transmembrane</keyword>
<dbReference type="RefSeq" id="WP_274270346.1">
    <property type="nucleotide sequence ID" value="NZ_JAOSLC020000003.1"/>
</dbReference>
<keyword evidence="1" id="KW-1133">Transmembrane helix</keyword>
<proteinExistence type="predicted"/>
<organism evidence="2 3">
    <name type="scientific">Polaribacter ponticola</name>
    <dbReference type="NCBI Taxonomy" id="2978475"/>
    <lineage>
        <taxon>Bacteria</taxon>
        <taxon>Pseudomonadati</taxon>
        <taxon>Bacteroidota</taxon>
        <taxon>Flavobacteriia</taxon>
        <taxon>Flavobacteriales</taxon>
        <taxon>Flavobacteriaceae</taxon>
    </lineage>
</organism>
<feature type="transmembrane region" description="Helical" evidence="1">
    <location>
        <begin position="114"/>
        <end position="137"/>
    </location>
</feature>
<reference evidence="2" key="1">
    <citation type="submission" date="2023-02" db="EMBL/GenBank/DDBJ databases">
        <title>Polaribacter ponticola sp. nov., isolated from seawater.</title>
        <authorList>
            <person name="Baek J.H."/>
            <person name="Kim J.M."/>
            <person name="Choi D.G."/>
            <person name="Jeon C.O."/>
        </authorList>
    </citation>
    <scope>NUCLEOTIDE SEQUENCE</scope>
    <source>
        <strain evidence="2">MSW5</strain>
    </source>
</reference>
<keyword evidence="3" id="KW-1185">Reference proteome</keyword>
<evidence type="ECO:0000313" key="3">
    <source>
        <dbReference type="Proteomes" id="UP001151478"/>
    </source>
</evidence>
<dbReference type="Proteomes" id="UP001151478">
    <property type="component" value="Unassembled WGS sequence"/>
</dbReference>
<feature type="transmembrane region" description="Helical" evidence="1">
    <location>
        <begin position="79"/>
        <end position="102"/>
    </location>
</feature>
<evidence type="ECO:0000256" key="1">
    <source>
        <dbReference type="SAM" id="Phobius"/>
    </source>
</evidence>
<feature type="transmembrane region" description="Helical" evidence="1">
    <location>
        <begin position="50"/>
        <end position="67"/>
    </location>
</feature>
<dbReference type="EMBL" id="JAOSLC020000003">
    <property type="protein sequence ID" value="MDD7914515.1"/>
    <property type="molecule type" value="Genomic_DNA"/>
</dbReference>
<comment type="caution">
    <text evidence="2">The sequence shown here is derived from an EMBL/GenBank/DDBJ whole genome shotgun (WGS) entry which is preliminary data.</text>
</comment>
<sequence>MSITILKDLFNNFFSLEKSFFLNVKIGLSEPKTIVLNYWKGFRKYYFSPLKFFTIASLFLLINYFISNDFLGLAVTSNISSHFAILLLNITILTILSFLIYFKFKKNIFEHLILNIYNVSLWTILFVPISIILSLSAKNNGIAEFF</sequence>
<keyword evidence="1" id="KW-0472">Membrane</keyword>
<name>A0ABT5S8T4_9FLAO</name>
<protein>
    <recommendedName>
        <fullName evidence="4">DUF805 domain-containing protein</fullName>
    </recommendedName>
</protein>
<gene>
    <name evidence="2" type="ORF">N5A56_008855</name>
</gene>
<evidence type="ECO:0008006" key="4">
    <source>
        <dbReference type="Google" id="ProtNLM"/>
    </source>
</evidence>
<accession>A0ABT5S8T4</accession>
<evidence type="ECO:0000313" key="2">
    <source>
        <dbReference type="EMBL" id="MDD7914515.1"/>
    </source>
</evidence>